<dbReference type="STRING" id="679936.Sulac_3518"/>
<keyword evidence="3" id="KW-1185">Reference proteome</keyword>
<proteinExistence type="predicted"/>
<dbReference type="EMBL" id="CP003179">
    <property type="protein sequence ID" value="AEW06955.1"/>
    <property type="molecule type" value="Genomic_DNA"/>
</dbReference>
<feature type="transmembrane region" description="Helical" evidence="1">
    <location>
        <begin position="6"/>
        <end position="24"/>
    </location>
</feature>
<feature type="transmembrane region" description="Helical" evidence="1">
    <location>
        <begin position="141"/>
        <end position="162"/>
    </location>
</feature>
<feature type="transmembrane region" description="Helical" evidence="1">
    <location>
        <begin position="206"/>
        <end position="225"/>
    </location>
</feature>
<protein>
    <recommendedName>
        <fullName evidence="4">DUF554 domain-containing protein</fullName>
    </recommendedName>
</protein>
<keyword evidence="1" id="KW-0812">Transmembrane</keyword>
<dbReference type="InterPro" id="IPR007563">
    <property type="entry name" value="DUF554"/>
</dbReference>
<dbReference type="Proteomes" id="UP000005439">
    <property type="component" value="Chromosome"/>
</dbReference>
<dbReference type="Pfam" id="PF04474">
    <property type="entry name" value="DUF554"/>
    <property type="match status" value="1"/>
</dbReference>
<feature type="transmembrane region" description="Helical" evidence="1">
    <location>
        <begin position="174"/>
        <end position="200"/>
    </location>
</feature>
<reference evidence="3" key="1">
    <citation type="submission" date="2011-12" db="EMBL/GenBank/DDBJ databases">
        <title>The complete genome of chromosome of Sulfobacillus acidophilus DSM 10332.</title>
        <authorList>
            <person name="Lucas S."/>
            <person name="Han J."/>
            <person name="Lapidus A."/>
            <person name="Bruce D."/>
            <person name="Goodwin L."/>
            <person name="Pitluck S."/>
            <person name="Peters L."/>
            <person name="Kyrpides N."/>
            <person name="Mavromatis K."/>
            <person name="Ivanova N."/>
            <person name="Mikhailova N."/>
            <person name="Chertkov O."/>
            <person name="Saunders E."/>
            <person name="Detter J.C."/>
            <person name="Tapia R."/>
            <person name="Han C."/>
            <person name="Land M."/>
            <person name="Hauser L."/>
            <person name="Markowitz V."/>
            <person name="Cheng J.-F."/>
            <person name="Hugenholtz P."/>
            <person name="Woyke T."/>
            <person name="Wu D."/>
            <person name="Pukall R."/>
            <person name="Gehrich-Schroeter G."/>
            <person name="Schneider S."/>
            <person name="Klenk H.-P."/>
            <person name="Eisen J.A."/>
        </authorList>
    </citation>
    <scope>NUCLEOTIDE SEQUENCE [LARGE SCALE GENOMIC DNA]</scope>
    <source>
        <strain evidence="3">ATCC 700253 / DSM 10332 / NAL</strain>
    </source>
</reference>
<keyword evidence="1" id="KW-0472">Membrane</keyword>
<reference evidence="2 3" key="2">
    <citation type="journal article" date="2012" name="Stand. Genomic Sci.">
        <title>Complete genome sequence of the moderately thermophilic mineral-sulfide-oxidizing firmicute Sulfobacillus acidophilus type strain (NAL(T)).</title>
        <authorList>
            <person name="Anderson I."/>
            <person name="Chertkov O."/>
            <person name="Chen A."/>
            <person name="Saunders E."/>
            <person name="Lapidus A."/>
            <person name="Nolan M."/>
            <person name="Lucas S."/>
            <person name="Hammon N."/>
            <person name="Deshpande S."/>
            <person name="Cheng J.F."/>
            <person name="Han C."/>
            <person name="Tapia R."/>
            <person name="Goodwin L.A."/>
            <person name="Pitluck S."/>
            <person name="Liolios K."/>
            <person name="Pagani I."/>
            <person name="Ivanova N."/>
            <person name="Mikhailova N."/>
            <person name="Pati A."/>
            <person name="Palaniappan K."/>
            <person name="Land M."/>
            <person name="Pan C."/>
            <person name="Rohde M."/>
            <person name="Pukall R."/>
            <person name="Goker M."/>
            <person name="Detter J.C."/>
            <person name="Woyke T."/>
            <person name="Bristow J."/>
            <person name="Eisen J.A."/>
            <person name="Markowitz V."/>
            <person name="Hugenholtz P."/>
            <person name="Kyrpides N.C."/>
            <person name="Klenk H.P."/>
            <person name="Mavromatis K."/>
        </authorList>
    </citation>
    <scope>NUCLEOTIDE SEQUENCE [LARGE SCALE GENOMIC DNA]</scope>
    <source>
        <strain evidence="3">ATCC 700253 / DSM 10332 / NAL</strain>
    </source>
</reference>
<dbReference type="PATRIC" id="fig|679936.5.peg.3639"/>
<gene>
    <name evidence="2" type="ordered locus">Sulac_3518</name>
</gene>
<sequence length="233" mass="24496">MTHLTGALINGLGILAGTLIGLIWGRRIHHQFRDQATKILGLVVSLIGLKMAWAMSDPVNILLSLLLGAWTGHALGLQDRLDHMGQRIERWAGQQGAVQGFLTATLIFNVGAMAIIGSIQAGLSNHPTVLQTKALLDGTTALLLSSVMGWGVVLSAPVTVLYEGLLSLGAHSLALILKGAVLNDLTVVGGIMVAAIGVNFLADKPIIRLADLLPALIWTMAFAGLKHLGLSFV</sequence>
<name>G8TUZ0_SULAD</name>
<evidence type="ECO:0000256" key="1">
    <source>
        <dbReference type="SAM" id="Phobius"/>
    </source>
</evidence>
<accession>G8TUZ0</accession>
<evidence type="ECO:0000313" key="3">
    <source>
        <dbReference type="Proteomes" id="UP000005439"/>
    </source>
</evidence>
<feature type="transmembrane region" description="Helical" evidence="1">
    <location>
        <begin position="98"/>
        <end position="121"/>
    </location>
</feature>
<dbReference type="PANTHER" id="PTHR36111">
    <property type="entry name" value="INNER MEMBRANE PROTEIN-RELATED"/>
    <property type="match status" value="1"/>
</dbReference>
<keyword evidence="1" id="KW-1133">Transmembrane helix</keyword>
<dbReference type="KEGG" id="sap:Sulac_3518"/>
<dbReference type="PANTHER" id="PTHR36111:SF2">
    <property type="entry name" value="INNER MEMBRANE PROTEIN"/>
    <property type="match status" value="1"/>
</dbReference>
<organism evidence="2 3">
    <name type="scientific">Sulfobacillus acidophilus (strain ATCC 700253 / DSM 10332 / NAL)</name>
    <dbReference type="NCBI Taxonomy" id="679936"/>
    <lineage>
        <taxon>Bacteria</taxon>
        <taxon>Bacillati</taxon>
        <taxon>Bacillota</taxon>
        <taxon>Clostridia</taxon>
        <taxon>Eubacteriales</taxon>
        <taxon>Clostridiales Family XVII. Incertae Sedis</taxon>
        <taxon>Sulfobacillus</taxon>
    </lineage>
</organism>
<evidence type="ECO:0000313" key="2">
    <source>
        <dbReference type="EMBL" id="AEW06955.1"/>
    </source>
</evidence>
<dbReference type="HOGENOM" id="CLU_091659_0_0_9"/>
<dbReference type="AlphaFoldDB" id="G8TUZ0"/>
<feature type="transmembrane region" description="Helical" evidence="1">
    <location>
        <begin position="36"/>
        <end position="53"/>
    </location>
</feature>
<evidence type="ECO:0008006" key="4">
    <source>
        <dbReference type="Google" id="ProtNLM"/>
    </source>
</evidence>